<evidence type="ECO:0000313" key="3">
    <source>
        <dbReference type="Proteomes" id="UP000316541"/>
    </source>
</evidence>
<name>A0A544YPE5_9ACTN</name>
<reference evidence="2 3" key="1">
    <citation type="submission" date="2019-07" db="EMBL/GenBank/DDBJ databases">
        <title>Microbispora hainanensis DSM 45428.</title>
        <authorList>
            <person name="Thawai C."/>
        </authorList>
    </citation>
    <scope>NUCLEOTIDE SEQUENCE [LARGE SCALE GENOMIC DNA]</scope>
    <source>
        <strain evidence="2 3">DSM 45428</strain>
    </source>
</reference>
<feature type="compositionally biased region" description="Gly residues" evidence="1">
    <location>
        <begin position="1"/>
        <end position="11"/>
    </location>
</feature>
<dbReference type="Proteomes" id="UP000316541">
    <property type="component" value="Unassembled WGS sequence"/>
</dbReference>
<protein>
    <submittedName>
        <fullName evidence="2">Uncharacterized protein</fullName>
    </submittedName>
</protein>
<gene>
    <name evidence="2" type="ORF">FLX08_23990</name>
</gene>
<feature type="compositionally biased region" description="Basic and acidic residues" evidence="1">
    <location>
        <begin position="13"/>
        <end position="29"/>
    </location>
</feature>
<evidence type="ECO:0000313" key="2">
    <source>
        <dbReference type="EMBL" id="TQS18629.1"/>
    </source>
</evidence>
<accession>A0A544YPE5</accession>
<feature type="region of interest" description="Disordered" evidence="1">
    <location>
        <begin position="1"/>
        <end position="29"/>
    </location>
</feature>
<sequence>MCRGKGWGAPDGGDTRTLGRPDRAGRPPKLADAELLTLAIAQALLGIRSEARRLRSPCRMLRVAGSGRFSAGRW</sequence>
<proteinExistence type="predicted"/>
<dbReference type="AlphaFoldDB" id="A0A544YPE5"/>
<evidence type="ECO:0000256" key="1">
    <source>
        <dbReference type="SAM" id="MobiDB-lite"/>
    </source>
</evidence>
<organism evidence="2 3">
    <name type="scientific">Microbispora hainanensis</name>
    <dbReference type="NCBI Taxonomy" id="568844"/>
    <lineage>
        <taxon>Bacteria</taxon>
        <taxon>Bacillati</taxon>
        <taxon>Actinomycetota</taxon>
        <taxon>Actinomycetes</taxon>
        <taxon>Streptosporangiales</taxon>
        <taxon>Streptosporangiaceae</taxon>
        <taxon>Microbispora</taxon>
    </lineage>
</organism>
<dbReference type="EMBL" id="VIRM01000031">
    <property type="protein sequence ID" value="TQS18629.1"/>
    <property type="molecule type" value="Genomic_DNA"/>
</dbReference>
<comment type="caution">
    <text evidence="2">The sequence shown here is derived from an EMBL/GenBank/DDBJ whole genome shotgun (WGS) entry which is preliminary data.</text>
</comment>